<dbReference type="EMBL" id="KN837308">
    <property type="protein sequence ID" value="KIJ28346.1"/>
    <property type="molecule type" value="Genomic_DNA"/>
</dbReference>
<feature type="region of interest" description="Disordered" evidence="1">
    <location>
        <begin position="36"/>
        <end position="115"/>
    </location>
</feature>
<accession>A0A0C9USN6</accession>
<organism evidence="2 3">
    <name type="scientific">Sphaerobolus stellatus (strain SS14)</name>
    <dbReference type="NCBI Taxonomy" id="990650"/>
    <lineage>
        <taxon>Eukaryota</taxon>
        <taxon>Fungi</taxon>
        <taxon>Dikarya</taxon>
        <taxon>Basidiomycota</taxon>
        <taxon>Agaricomycotina</taxon>
        <taxon>Agaricomycetes</taxon>
        <taxon>Phallomycetidae</taxon>
        <taxon>Geastrales</taxon>
        <taxon>Sphaerobolaceae</taxon>
        <taxon>Sphaerobolus</taxon>
    </lineage>
</organism>
<dbReference type="Proteomes" id="UP000054279">
    <property type="component" value="Unassembled WGS sequence"/>
</dbReference>
<dbReference type="HOGENOM" id="CLU_2110523_0_0_1"/>
<name>A0A0C9USN6_SPHS4</name>
<sequence length="115" mass="12392">MPGVRHVRPTPSTLNPLEVDHDLSYLNSSKDRFCSADAWGDPPSEGMQGERERPQRGLGFDTTWTAFPPSASIGMNQFGGPPPGEDMAPNGWANGSSDQEMSNRGESSLEGADRT</sequence>
<gene>
    <name evidence="2" type="ORF">M422DRAFT_270349</name>
</gene>
<reference evidence="2 3" key="1">
    <citation type="submission" date="2014-06" db="EMBL/GenBank/DDBJ databases">
        <title>Evolutionary Origins and Diversification of the Mycorrhizal Mutualists.</title>
        <authorList>
            <consortium name="DOE Joint Genome Institute"/>
            <consortium name="Mycorrhizal Genomics Consortium"/>
            <person name="Kohler A."/>
            <person name="Kuo A."/>
            <person name="Nagy L.G."/>
            <person name="Floudas D."/>
            <person name="Copeland A."/>
            <person name="Barry K.W."/>
            <person name="Cichocki N."/>
            <person name="Veneault-Fourrey C."/>
            <person name="LaButti K."/>
            <person name="Lindquist E.A."/>
            <person name="Lipzen A."/>
            <person name="Lundell T."/>
            <person name="Morin E."/>
            <person name="Murat C."/>
            <person name="Riley R."/>
            <person name="Ohm R."/>
            <person name="Sun H."/>
            <person name="Tunlid A."/>
            <person name="Henrissat B."/>
            <person name="Grigoriev I.V."/>
            <person name="Hibbett D.S."/>
            <person name="Martin F."/>
        </authorList>
    </citation>
    <scope>NUCLEOTIDE SEQUENCE [LARGE SCALE GENOMIC DNA]</scope>
    <source>
        <strain evidence="2 3">SS14</strain>
    </source>
</reference>
<proteinExistence type="predicted"/>
<protein>
    <submittedName>
        <fullName evidence="2">Uncharacterized protein</fullName>
    </submittedName>
</protein>
<evidence type="ECO:0000313" key="3">
    <source>
        <dbReference type="Proteomes" id="UP000054279"/>
    </source>
</evidence>
<evidence type="ECO:0000256" key="1">
    <source>
        <dbReference type="SAM" id="MobiDB-lite"/>
    </source>
</evidence>
<feature type="compositionally biased region" description="Polar residues" evidence="1">
    <location>
        <begin position="93"/>
        <end position="106"/>
    </location>
</feature>
<keyword evidence="3" id="KW-1185">Reference proteome</keyword>
<dbReference type="AlphaFoldDB" id="A0A0C9USN6"/>
<evidence type="ECO:0000313" key="2">
    <source>
        <dbReference type="EMBL" id="KIJ28346.1"/>
    </source>
</evidence>